<protein>
    <recommendedName>
        <fullName evidence="3">F-box domain-containing protein</fullName>
    </recommendedName>
</protein>
<dbReference type="Proteomes" id="UP000232688">
    <property type="component" value="Unassembled WGS sequence"/>
</dbReference>
<reference evidence="1 2" key="2">
    <citation type="submission" date="2017-10" db="EMBL/GenBank/DDBJ databases">
        <title>Genome analyses suggest a sexual origin of heterokaryosis in a supposedly ancient asexual fungus.</title>
        <authorList>
            <person name="Corradi N."/>
            <person name="Sedzielewska K."/>
            <person name="Noel J."/>
            <person name="Charron P."/>
            <person name="Farinelli L."/>
            <person name="Marton T."/>
            <person name="Kruger M."/>
            <person name="Pelin A."/>
            <person name="Brachmann A."/>
            <person name="Corradi N."/>
        </authorList>
    </citation>
    <scope>NUCLEOTIDE SEQUENCE [LARGE SCALE GENOMIC DNA]</scope>
    <source>
        <strain evidence="1 2">A1</strain>
    </source>
</reference>
<gene>
    <name evidence="1" type="ORF">RhiirA1_536798</name>
</gene>
<dbReference type="EMBL" id="LLXH01000603">
    <property type="protein sequence ID" value="PKC64796.1"/>
    <property type="molecule type" value="Genomic_DNA"/>
</dbReference>
<proteinExistence type="predicted"/>
<name>A0A2N0RNA8_9GLOM</name>
<evidence type="ECO:0008006" key="3">
    <source>
        <dbReference type="Google" id="ProtNLM"/>
    </source>
</evidence>
<reference evidence="1 2" key="1">
    <citation type="submission" date="2017-10" db="EMBL/GenBank/DDBJ databases">
        <title>Extensive intraspecific genome diversity in a model arbuscular mycorrhizal fungus.</title>
        <authorList>
            <person name="Chen E.C.H."/>
            <person name="Morin E."/>
            <person name="Baudet D."/>
            <person name="Noel J."/>
            <person name="Ndikumana S."/>
            <person name="Charron P."/>
            <person name="St-Onge C."/>
            <person name="Giorgi J."/>
            <person name="Grigoriev I.V."/>
            <person name="Roux C."/>
            <person name="Martin F.M."/>
            <person name="Corradi N."/>
        </authorList>
    </citation>
    <scope>NUCLEOTIDE SEQUENCE [LARGE SCALE GENOMIC DNA]</scope>
    <source>
        <strain evidence="1 2">A1</strain>
    </source>
</reference>
<comment type="caution">
    <text evidence="1">The sequence shown here is derived from an EMBL/GenBank/DDBJ whole genome shotgun (WGS) entry which is preliminary data.</text>
</comment>
<organism evidence="1 2">
    <name type="scientific">Rhizophagus irregularis</name>
    <dbReference type="NCBI Taxonomy" id="588596"/>
    <lineage>
        <taxon>Eukaryota</taxon>
        <taxon>Fungi</taxon>
        <taxon>Fungi incertae sedis</taxon>
        <taxon>Mucoromycota</taxon>
        <taxon>Glomeromycotina</taxon>
        <taxon>Glomeromycetes</taxon>
        <taxon>Glomerales</taxon>
        <taxon>Glomeraceae</taxon>
        <taxon>Rhizophagus</taxon>
    </lineage>
</organism>
<dbReference type="AlphaFoldDB" id="A0A2N0RNA8"/>
<evidence type="ECO:0000313" key="1">
    <source>
        <dbReference type="EMBL" id="PKC64796.1"/>
    </source>
</evidence>
<sequence length="515" mass="61363">MTCSKIFSGDLPEITYDIIKYFKDDISTLYSCVLVNRFWCRLAIPLLWNNPFSIPTRNCKFIETYLHHLNDDLKAKLNEYKINDNIFPPNTLFNYTIFLKQLHTRKVIFSIEKWSKDVKILKPKSRSISNFKRLVHMSLIQIFIENEVKLHTLDIQITNYNCYDSYIDDILDLMLENPNFFHKIKNLKVCFINSSYNDHNNRISQIINLHQNLKKIILGYKSFPLYQSLLLSNDYNRTNTLNTIVFYHINFNGIINLNKVFEQLNGLESVHNIYCYSLCAGFIKQIIKLTKPFKVKSLYFGENFQIDEYIHLFLQKFGDYMENFGFRFGVDLLSEQQLLELITKYCKNIKFLDLIISENRIVYTLFNLIENINQNLKYLSITILNNSQASEHSSIILRNLGQILPNKLEYLNLVLNINIDDFEIFLKNSQDTFIEKFLIDNRGCRDVLSCAKEYIMKEKRVKYLAIRDYRNYNKMDLYFLKEEKKEFELYDIEIQKYNDLVIGSKLNFVKELEDI</sequence>
<accession>A0A2N0RNA8</accession>
<dbReference type="VEuPathDB" id="FungiDB:RhiirFUN_017014"/>
<evidence type="ECO:0000313" key="2">
    <source>
        <dbReference type="Proteomes" id="UP000232688"/>
    </source>
</evidence>
<dbReference type="VEuPathDB" id="FungiDB:FUN_021837"/>
<dbReference type="VEuPathDB" id="FungiDB:RhiirA1_536798"/>